<comment type="similarity">
    <text evidence="6 13">Belongs to the aldose epimerase family.</text>
</comment>
<evidence type="ECO:0000256" key="8">
    <source>
        <dbReference type="ARBA" id="ARBA00022490"/>
    </source>
</evidence>
<dbReference type="FunFam" id="2.70.98.10:FF:000003">
    <property type="entry name" value="Aldose 1-epimerase"/>
    <property type="match status" value="1"/>
</dbReference>
<dbReference type="Pfam" id="PF01263">
    <property type="entry name" value="Aldose_epim"/>
    <property type="match status" value="1"/>
</dbReference>
<evidence type="ECO:0000256" key="11">
    <source>
        <dbReference type="ARBA" id="ARBA00023277"/>
    </source>
</evidence>
<evidence type="ECO:0000256" key="14">
    <source>
        <dbReference type="PIRSR" id="PIRSR005096-1"/>
    </source>
</evidence>
<dbReference type="GO" id="GO:0033499">
    <property type="term" value="P:galactose catabolic process via UDP-galactose, Leloir pathway"/>
    <property type="evidence" value="ECO:0007669"/>
    <property type="project" value="TreeGrafter"/>
</dbReference>
<evidence type="ECO:0000313" key="17">
    <source>
        <dbReference type="EnsemblMetazoa" id="XP_004922660.1"/>
    </source>
</evidence>
<dbReference type="AlphaFoldDB" id="A0A8R2AIQ5"/>
<evidence type="ECO:0000256" key="16">
    <source>
        <dbReference type="PIRSR" id="PIRSR005096-3"/>
    </source>
</evidence>
<feature type="binding site" evidence="16">
    <location>
        <begin position="177"/>
        <end position="179"/>
    </location>
    <ligand>
        <name>beta-D-galactose</name>
        <dbReference type="ChEBI" id="CHEBI:27667"/>
    </ligand>
</feature>
<reference evidence="17" key="2">
    <citation type="submission" date="2022-06" db="UniProtKB">
        <authorList>
            <consortium name="EnsemblMetazoa"/>
        </authorList>
    </citation>
    <scope>IDENTIFICATION</scope>
    <source>
        <strain evidence="17">p50T (Dazao)</strain>
    </source>
</reference>
<dbReference type="Gene3D" id="2.70.98.10">
    <property type="match status" value="1"/>
</dbReference>
<protein>
    <recommendedName>
        <fullName evidence="13">Aldose 1-epimerase</fullName>
        <ecNumber evidence="13">5.1.3.3</ecNumber>
    </recommendedName>
</protein>
<feature type="binding site" evidence="15">
    <location>
        <position position="245"/>
    </location>
    <ligand>
        <name>beta-D-galactose</name>
        <dbReference type="ChEBI" id="CHEBI:27667"/>
    </ligand>
</feature>
<evidence type="ECO:0000256" key="13">
    <source>
        <dbReference type="PIRNR" id="PIRNR005096"/>
    </source>
</evidence>
<dbReference type="NCBIfam" id="NF008277">
    <property type="entry name" value="PRK11055.1"/>
    <property type="match status" value="1"/>
</dbReference>
<keyword evidence="9" id="KW-0597">Phosphoprotein</keyword>
<dbReference type="InterPro" id="IPR014718">
    <property type="entry name" value="GH-type_carb-bd"/>
</dbReference>
<comment type="function">
    <text evidence="12">Mutarotase that catalyzes the interconversion of beta-D-galactose and alpha-D-galactose during galactose metabolism. Beta-D-galactose is metabolized in the liver into glucose 1-phosphate, the primary metabolic fuel, by the action of four enzymes that constitute the Leloir pathway: GALM, GALK1 (galactokinase), GALT (galactose-1-phosphate uridylyltransferase) and GALE (UDP-galactose-4'-epimerase). Involved in the maintenance of the equilibrium between the beta- and alpha-anomers of galactose, therefore ensuring a sufficient supply of the alpha-anomer for GALK1. Also active on D-glucose although shows a preference for galactose over glucose.</text>
</comment>
<dbReference type="CDD" id="cd09019">
    <property type="entry name" value="galactose_mutarotase_like"/>
    <property type="match status" value="1"/>
</dbReference>
<dbReference type="GO" id="GO:0004034">
    <property type="term" value="F:aldose 1-epimerase activity"/>
    <property type="evidence" value="ECO:0007669"/>
    <property type="project" value="UniProtKB-EC"/>
</dbReference>
<evidence type="ECO:0000256" key="1">
    <source>
        <dbReference type="ARBA" id="ARBA00001614"/>
    </source>
</evidence>
<dbReference type="InterPro" id="IPR018052">
    <property type="entry name" value="Ald1_epimerase_CS"/>
</dbReference>
<dbReference type="Proteomes" id="UP000005204">
    <property type="component" value="Unassembled WGS sequence"/>
</dbReference>
<dbReference type="InterPro" id="IPR011013">
    <property type="entry name" value="Gal_mutarotase_sf_dom"/>
</dbReference>
<dbReference type="SMR" id="A0A8R2AIQ5"/>
<dbReference type="GO" id="GO:0030246">
    <property type="term" value="F:carbohydrate binding"/>
    <property type="evidence" value="ECO:0007669"/>
    <property type="project" value="InterPro"/>
</dbReference>
<dbReference type="GO" id="GO:0006006">
    <property type="term" value="P:glucose metabolic process"/>
    <property type="evidence" value="ECO:0007669"/>
    <property type="project" value="TreeGrafter"/>
</dbReference>
<comment type="pathway">
    <text evidence="4">Carbohydrate metabolism; galactose metabolism.</text>
</comment>
<dbReference type="KEGG" id="bmor:101741280"/>
<accession>A0A8R2AIQ5</accession>
<comment type="pathway">
    <text evidence="5 13">Carbohydrate metabolism; hexose metabolism.</text>
</comment>
<comment type="subcellular location">
    <subcellularLocation>
        <location evidence="3">Cytoplasm</location>
    </subcellularLocation>
</comment>
<reference evidence="18" key="1">
    <citation type="journal article" date="2008" name="Insect Biochem. Mol. Biol.">
        <title>The genome of a lepidopteran model insect, the silkworm Bombyx mori.</title>
        <authorList>
            <consortium name="International Silkworm Genome Consortium"/>
        </authorList>
    </citation>
    <scope>NUCLEOTIDE SEQUENCE [LARGE SCALE GENOMIC DNA]</scope>
    <source>
        <strain evidence="18">p50T</strain>
    </source>
</reference>
<keyword evidence="11 13" id="KW-0119">Carbohydrate metabolism</keyword>
<comment type="catalytic activity">
    <reaction evidence="2">
        <text>alpha-D-galactose = beta-D-galactose</text>
        <dbReference type="Rhea" id="RHEA:28675"/>
        <dbReference type="ChEBI" id="CHEBI:27667"/>
        <dbReference type="ChEBI" id="CHEBI:28061"/>
        <dbReference type="EC" id="5.1.3.3"/>
    </reaction>
    <physiologicalReaction direction="right-to-left" evidence="2">
        <dbReference type="Rhea" id="RHEA:28677"/>
    </physiologicalReaction>
</comment>
<dbReference type="SUPFAM" id="SSF74650">
    <property type="entry name" value="Galactose mutarotase-like"/>
    <property type="match status" value="1"/>
</dbReference>
<evidence type="ECO:0000256" key="5">
    <source>
        <dbReference type="ARBA" id="ARBA00005028"/>
    </source>
</evidence>
<dbReference type="InterPro" id="IPR015443">
    <property type="entry name" value="Aldose_1-epimerase"/>
</dbReference>
<keyword evidence="18" id="KW-1185">Reference proteome</keyword>
<evidence type="ECO:0000256" key="4">
    <source>
        <dbReference type="ARBA" id="ARBA00004947"/>
    </source>
</evidence>
<dbReference type="OrthoDB" id="274691at2759"/>
<keyword evidence="10 13" id="KW-0413">Isomerase</keyword>
<dbReference type="PIRSF" id="PIRSF005096">
    <property type="entry name" value="GALM"/>
    <property type="match status" value="1"/>
</dbReference>
<evidence type="ECO:0000256" key="3">
    <source>
        <dbReference type="ARBA" id="ARBA00004496"/>
    </source>
</evidence>
<dbReference type="EnsemblMetazoa" id="XM_004922603.3">
    <property type="protein sequence ID" value="XP_004922660.1"/>
    <property type="gene ID" value="LOC101741280"/>
</dbReference>
<proteinExistence type="inferred from homology"/>
<sequence length="363" mass="39711">MVTLNVEDFGQHHGETVSKFTWRASDGFSVSVISYGATIQSIQVPDKYGITSDVVLGFDELDGYVNRNTPYLGTTVGRCANRIGGAKFSIDGTTYQLANNIGKDHLHGGINGFNKANWNSTVDGTKVIFSYLSKDGEEGYPGDLITNITYEVTEDNALHVDFMSTTTKKTVVNLTNHSYFNLAGHETGVQEIYNHIFVINADKITETDSGSIPTGGFISVGGTPYDLRVPTKLGDVINKTGNGFDDNFCISTYTNKSLNFVSRILHPSSGRTLEVYSDQPGVQFYTSNSLPAPQESALVGKQGVGYRRHGAFCLETQNYPDAVHHTNFPRAVLYPGEVYKHKVVYRFAAAAAEKLQYPIVLPA</sequence>
<keyword evidence="8" id="KW-0963">Cytoplasm</keyword>
<evidence type="ECO:0000256" key="12">
    <source>
        <dbReference type="ARBA" id="ARBA00045743"/>
    </source>
</evidence>
<dbReference type="InterPro" id="IPR047215">
    <property type="entry name" value="Galactose_mutarotase-like"/>
</dbReference>
<dbReference type="OMA" id="VWDVEPF"/>
<evidence type="ECO:0000256" key="7">
    <source>
        <dbReference type="ARBA" id="ARBA00011245"/>
    </source>
</evidence>
<evidence type="ECO:0000256" key="2">
    <source>
        <dbReference type="ARBA" id="ARBA00001712"/>
    </source>
</evidence>
<evidence type="ECO:0000256" key="6">
    <source>
        <dbReference type="ARBA" id="ARBA00006206"/>
    </source>
</evidence>
<feature type="active site" description="Proton donor" evidence="14">
    <location>
        <position position="177"/>
    </location>
</feature>
<comment type="subunit">
    <text evidence="7">Monomer.</text>
</comment>
<comment type="catalytic activity">
    <reaction evidence="1 13">
        <text>alpha-D-glucose = beta-D-glucose</text>
        <dbReference type="Rhea" id="RHEA:10264"/>
        <dbReference type="ChEBI" id="CHEBI:15903"/>
        <dbReference type="ChEBI" id="CHEBI:17925"/>
        <dbReference type="EC" id="5.1.3.3"/>
    </reaction>
</comment>
<dbReference type="PANTHER" id="PTHR10091">
    <property type="entry name" value="ALDOSE-1-EPIMERASE"/>
    <property type="match status" value="1"/>
</dbReference>
<evidence type="ECO:0000313" key="18">
    <source>
        <dbReference type="Proteomes" id="UP000005204"/>
    </source>
</evidence>
<gene>
    <name evidence="17" type="primary">101741280</name>
</gene>
<dbReference type="EC" id="5.1.3.3" evidence="13"/>
<evidence type="ECO:0000256" key="9">
    <source>
        <dbReference type="ARBA" id="ARBA00022553"/>
    </source>
</evidence>
<feature type="active site" description="Proton acceptor" evidence="14">
    <location>
        <position position="315"/>
    </location>
</feature>
<name>A0A8R2AIQ5_BOMMO</name>
<feature type="binding site" evidence="16">
    <location>
        <begin position="81"/>
        <end position="82"/>
    </location>
    <ligand>
        <name>beta-D-galactose</name>
        <dbReference type="ChEBI" id="CHEBI:27667"/>
    </ligand>
</feature>
<dbReference type="InterPro" id="IPR008183">
    <property type="entry name" value="Aldose_1/G6P_1-epimerase"/>
</dbReference>
<evidence type="ECO:0000256" key="15">
    <source>
        <dbReference type="PIRSR" id="PIRSR005096-2"/>
    </source>
</evidence>
<organism evidence="17 18">
    <name type="scientific">Bombyx mori</name>
    <name type="common">Silk moth</name>
    <dbReference type="NCBI Taxonomy" id="7091"/>
    <lineage>
        <taxon>Eukaryota</taxon>
        <taxon>Metazoa</taxon>
        <taxon>Ecdysozoa</taxon>
        <taxon>Arthropoda</taxon>
        <taxon>Hexapoda</taxon>
        <taxon>Insecta</taxon>
        <taxon>Pterygota</taxon>
        <taxon>Neoptera</taxon>
        <taxon>Endopterygota</taxon>
        <taxon>Lepidoptera</taxon>
        <taxon>Glossata</taxon>
        <taxon>Ditrysia</taxon>
        <taxon>Bombycoidea</taxon>
        <taxon>Bombycidae</taxon>
        <taxon>Bombycinae</taxon>
        <taxon>Bombyx</taxon>
    </lineage>
</organism>
<dbReference type="PROSITE" id="PS00545">
    <property type="entry name" value="ALDOSE_1_EPIMERASE"/>
    <property type="match status" value="1"/>
</dbReference>
<dbReference type="PANTHER" id="PTHR10091:SF0">
    <property type="entry name" value="GALACTOSE MUTAROTASE"/>
    <property type="match status" value="1"/>
</dbReference>
<dbReference type="GO" id="GO:0005737">
    <property type="term" value="C:cytoplasm"/>
    <property type="evidence" value="ECO:0007669"/>
    <property type="project" value="UniProtKB-SubCell"/>
</dbReference>
<evidence type="ECO:0000256" key="10">
    <source>
        <dbReference type="ARBA" id="ARBA00023235"/>
    </source>
</evidence>